<feature type="domain" description="BHLH" evidence="7">
    <location>
        <begin position="237"/>
        <end position="304"/>
    </location>
</feature>
<dbReference type="EMBL" id="JADGJW010000609">
    <property type="protein sequence ID" value="KAJ3214577.1"/>
    <property type="molecule type" value="Genomic_DNA"/>
</dbReference>
<dbReference type="Gene3D" id="4.10.280.10">
    <property type="entry name" value="Helix-loop-helix DNA-binding domain"/>
    <property type="match status" value="1"/>
</dbReference>
<keyword evidence="5" id="KW-0539">Nucleus</keyword>
<evidence type="ECO:0000256" key="5">
    <source>
        <dbReference type="ARBA" id="ARBA00023242"/>
    </source>
</evidence>
<feature type="region of interest" description="Disordered" evidence="6">
    <location>
        <begin position="144"/>
        <end position="192"/>
    </location>
</feature>
<keyword evidence="9" id="KW-1185">Reference proteome</keyword>
<dbReference type="Pfam" id="PF00010">
    <property type="entry name" value="HLH"/>
    <property type="match status" value="1"/>
</dbReference>
<name>A0AAD5TY29_9FUNG</name>
<accession>A0AAD5TY29</accession>
<dbReference type="AlphaFoldDB" id="A0AAD5TY29"/>
<dbReference type="SUPFAM" id="SSF47459">
    <property type="entry name" value="HLH, helix-loop-helix DNA-binding domain"/>
    <property type="match status" value="1"/>
</dbReference>
<dbReference type="PANTHER" id="PTHR45776">
    <property type="entry name" value="MIP04163P"/>
    <property type="match status" value="1"/>
</dbReference>
<evidence type="ECO:0000313" key="8">
    <source>
        <dbReference type="EMBL" id="KAJ3214577.1"/>
    </source>
</evidence>
<feature type="compositionally biased region" description="Low complexity" evidence="6">
    <location>
        <begin position="169"/>
        <end position="192"/>
    </location>
</feature>
<evidence type="ECO:0000313" key="9">
    <source>
        <dbReference type="Proteomes" id="UP001211065"/>
    </source>
</evidence>
<organism evidence="8 9">
    <name type="scientific">Clydaea vesicula</name>
    <dbReference type="NCBI Taxonomy" id="447962"/>
    <lineage>
        <taxon>Eukaryota</taxon>
        <taxon>Fungi</taxon>
        <taxon>Fungi incertae sedis</taxon>
        <taxon>Chytridiomycota</taxon>
        <taxon>Chytridiomycota incertae sedis</taxon>
        <taxon>Chytridiomycetes</taxon>
        <taxon>Lobulomycetales</taxon>
        <taxon>Lobulomycetaceae</taxon>
        <taxon>Clydaea</taxon>
    </lineage>
</organism>
<evidence type="ECO:0000256" key="4">
    <source>
        <dbReference type="ARBA" id="ARBA00023163"/>
    </source>
</evidence>
<keyword evidence="3" id="KW-0238">DNA-binding</keyword>
<feature type="region of interest" description="Disordered" evidence="6">
    <location>
        <begin position="221"/>
        <end position="247"/>
    </location>
</feature>
<feature type="compositionally biased region" description="Polar residues" evidence="6">
    <location>
        <begin position="144"/>
        <end position="168"/>
    </location>
</feature>
<evidence type="ECO:0000259" key="7">
    <source>
        <dbReference type="PROSITE" id="PS50888"/>
    </source>
</evidence>
<dbReference type="PANTHER" id="PTHR45776:SF2">
    <property type="entry name" value="MIP04163P"/>
    <property type="match status" value="1"/>
</dbReference>
<dbReference type="CDD" id="cd11387">
    <property type="entry name" value="bHLHzip_USF_MITF"/>
    <property type="match status" value="1"/>
</dbReference>
<proteinExistence type="predicted"/>
<dbReference type="InterPro" id="IPR011598">
    <property type="entry name" value="bHLH_dom"/>
</dbReference>
<evidence type="ECO:0000256" key="3">
    <source>
        <dbReference type="ARBA" id="ARBA00023125"/>
    </source>
</evidence>
<dbReference type="InterPro" id="IPR036638">
    <property type="entry name" value="HLH_DNA-bd_sf"/>
</dbReference>
<feature type="compositionally biased region" description="Polar residues" evidence="6">
    <location>
        <begin position="55"/>
        <end position="65"/>
    </location>
</feature>
<dbReference type="GO" id="GO:0000981">
    <property type="term" value="F:DNA-binding transcription factor activity, RNA polymerase II-specific"/>
    <property type="evidence" value="ECO:0007669"/>
    <property type="project" value="TreeGrafter"/>
</dbReference>
<feature type="region of interest" description="Disordered" evidence="6">
    <location>
        <begin position="55"/>
        <end position="96"/>
    </location>
</feature>
<sequence>MQSLPINFNTYFNHHISQKNSILEQLEEENLLQLHIKKENQENCFLNETNFNQQNNYFSPQSSRENSPFSTASSTNTTTNPIEISRNSSQKSNFQQQQPFFSNSLPSAIPIQLQHHHHPNAHHQFSTSQSSVSHLVSYANSLNQSSSVTTPKNNNTINFPTSLPNASQFPSSLPTSSAFSSSLNNSLPQSNLSHSLTQSLSFENLSFENIDKFENLNISFNNNEGSLGDSAAEKRRKRRESHNAVERRRRDNINEKIQELSNLIPDDTIQNHNIPAYQSTSINAAQKNNKGFILKRTVDYVKQVNQGLQNISERNKELEAALIFVLTQTGVNIEEFQKRFKYGPFGTSVEQIFGGPLGKTEVSNSPFNLDLTE</sequence>
<comment type="subcellular location">
    <subcellularLocation>
        <location evidence="1">Nucleus</location>
    </subcellularLocation>
</comment>
<dbReference type="GO" id="GO:0005634">
    <property type="term" value="C:nucleus"/>
    <property type="evidence" value="ECO:0007669"/>
    <property type="project" value="UniProtKB-SubCell"/>
</dbReference>
<evidence type="ECO:0000256" key="6">
    <source>
        <dbReference type="SAM" id="MobiDB-lite"/>
    </source>
</evidence>
<keyword evidence="4" id="KW-0804">Transcription</keyword>
<comment type="caution">
    <text evidence="8">The sequence shown here is derived from an EMBL/GenBank/DDBJ whole genome shotgun (WGS) entry which is preliminary data.</text>
</comment>
<feature type="compositionally biased region" description="Low complexity" evidence="6">
    <location>
        <begin position="66"/>
        <end position="80"/>
    </location>
</feature>
<evidence type="ECO:0000256" key="2">
    <source>
        <dbReference type="ARBA" id="ARBA00023015"/>
    </source>
</evidence>
<reference evidence="8" key="1">
    <citation type="submission" date="2020-05" db="EMBL/GenBank/DDBJ databases">
        <title>Phylogenomic resolution of chytrid fungi.</title>
        <authorList>
            <person name="Stajich J.E."/>
            <person name="Amses K."/>
            <person name="Simmons R."/>
            <person name="Seto K."/>
            <person name="Myers J."/>
            <person name="Bonds A."/>
            <person name="Quandt C.A."/>
            <person name="Barry K."/>
            <person name="Liu P."/>
            <person name="Grigoriev I."/>
            <person name="Longcore J.E."/>
            <person name="James T.Y."/>
        </authorList>
    </citation>
    <scope>NUCLEOTIDE SEQUENCE</scope>
    <source>
        <strain evidence="8">JEL0476</strain>
    </source>
</reference>
<dbReference type="GO" id="GO:0000978">
    <property type="term" value="F:RNA polymerase II cis-regulatory region sequence-specific DNA binding"/>
    <property type="evidence" value="ECO:0007669"/>
    <property type="project" value="TreeGrafter"/>
</dbReference>
<dbReference type="SMART" id="SM00353">
    <property type="entry name" value="HLH"/>
    <property type="match status" value="1"/>
</dbReference>
<gene>
    <name evidence="8" type="ORF">HK099_006798</name>
</gene>
<evidence type="ECO:0000256" key="1">
    <source>
        <dbReference type="ARBA" id="ARBA00004123"/>
    </source>
</evidence>
<dbReference type="Proteomes" id="UP001211065">
    <property type="component" value="Unassembled WGS sequence"/>
</dbReference>
<dbReference type="GO" id="GO:0046983">
    <property type="term" value="F:protein dimerization activity"/>
    <property type="evidence" value="ECO:0007669"/>
    <property type="project" value="InterPro"/>
</dbReference>
<keyword evidence="2" id="KW-0805">Transcription regulation</keyword>
<feature type="compositionally biased region" description="Low complexity" evidence="6">
    <location>
        <begin position="87"/>
        <end position="96"/>
    </location>
</feature>
<protein>
    <recommendedName>
        <fullName evidence="7">BHLH domain-containing protein</fullName>
    </recommendedName>
</protein>
<dbReference type="PROSITE" id="PS50888">
    <property type="entry name" value="BHLH"/>
    <property type="match status" value="1"/>
</dbReference>